<gene>
    <name evidence="2" type="ORF">F53441_4462</name>
</gene>
<dbReference type="OrthoDB" id="4802432at2759"/>
<proteinExistence type="predicted"/>
<protein>
    <recommendedName>
        <fullName evidence="4">F-box domain-containing protein</fullName>
    </recommendedName>
</protein>
<evidence type="ECO:0000313" key="2">
    <source>
        <dbReference type="EMBL" id="KAF4452750.1"/>
    </source>
</evidence>
<reference evidence="2" key="1">
    <citation type="submission" date="2020-01" db="EMBL/GenBank/DDBJ databases">
        <title>Identification and distribution of gene clusters putatively required for synthesis of sphingolipid metabolism inhibitors in phylogenetically diverse species of the filamentous fungus Fusarium.</title>
        <authorList>
            <person name="Kim H.-S."/>
            <person name="Busman M."/>
            <person name="Brown D.W."/>
            <person name="Divon H."/>
            <person name="Uhlig S."/>
            <person name="Proctor R.H."/>
        </authorList>
    </citation>
    <scope>NUCLEOTIDE SEQUENCE</scope>
    <source>
        <strain evidence="2">NRRL 53441</strain>
    </source>
</reference>
<dbReference type="AlphaFoldDB" id="A0A8H4KMC1"/>
<feature type="region of interest" description="Disordered" evidence="1">
    <location>
        <begin position="1"/>
        <end position="20"/>
    </location>
</feature>
<accession>A0A8H4KMC1</accession>
<dbReference type="EMBL" id="JAADJG010000176">
    <property type="protein sequence ID" value="KAF4452750.1"/>
    <property type="molecule type" value="Genomic_DNA"/>
</dbReference>
<evidence type="ECO:0008006" key="4">
    <source>
        <dbReference type="Google" id="ProtNLM"/>
    </source>
</evidence>
<comment type="caution">
    <text evidence="2">The sequence shown here is derived from an EMBL/GenBank/DDBJ whole genome shotgun (WGS) entry which is preliminary data.</text>
</comment>
<name>A0A8H4KMC1_9HYPO</name>
<keyword evidence="3" id="KW-1185">Reference proteome</keyword>
<sequence length="146" mass="16953">MVRLRSHTRHEAREKARRSSWKSSPPEIQYLILEEISSREGWSRATLVCKKWQALIAAKQFRRDRDHWFKNHVIGPKHEDDGDLPEKQRTWHDLDNGWADGKQSALTSTALGQVLPRPVKSINLLRFQRTVLEAVRTSDGDTDSDD</sequence>
<dbReference type="Proteomes" id="UP000605986">
    <property type="component" value="Unassembled WGS sequence"/>
</dbReference>
<evidence type="ECO:0000313" key="3">
    <source>
        <dbReference type="Proteomes" id="UP000605986"/>
    </source>
</evidence>
<organism evidence="2 3">
    <name type="scientific">Fusarium austroafricanum</name>
    <dbReference type="NCBI Taxonomy" id="2364996"/>
    <lineage>
        <taxon>Eukaryota</taxon>
        <taxon>Fungi</taxon>
        <taxon>Dikarya</taxon>
        <taxon>Ascomycota</taxon>
        <taxon>Pezizomycotina</taxon>
        <taxon>Sordariomycetes</taxon>
        <taxon>Hypocreomycetidae</taxon>
        <taxon>Hypocreales</taxon>
        <taxon>Nectriaceae</taxon>
        <taxon>Fusarium</taxon>
        <taxon>Fusarium concolor species complex</taxon>
    </lineage>
</organism>
<evidence type="ECO:0000256" key="1">
    <source>
        <dbReference type="SAM" id="MobiDB-lite"/>
    </source>
</evidence>